<dbReference type="PROSITE" id="PS50088">
    <property type="entry name" value="ANK_REPEAT"/>
    <property type="match status" value="5"/>
</dbReference>
<keyword evidence="2 3" id="KW-0040">ANK repeat</keyword>
<dbReference type="SUPFAM" id="SSF48403">
    <property type="entry name" value="Ankyrin repeat"/>
    <property type="match status" value="1"/>
</dbReference>
<protein>
    <submittedName>
        <fullName evidence="4">Ankyrin repeat-containing domain protein</fullName>
    </submittedName>
</protein>
<dbReference type="Pfam" id="PF13637">
    <property type="entry name" value="Ank_4"/>
    <property type="match status" value="1"/>
</dbReference>
<dbReference type="SMART" id="SM00248">
    <property type="entry name" value="ANK"/>
    <property type="match status" value="10"/>
</dbReference>
<keyword evidence="5" id="KW-1185">Reference proteome</keyword>
<keyword evidence="1" id="KW-0677">Repeat</keyword>
<dbReference type="PANTHER" id="PTHR24171:SF8">
    <property type="entry name" value="BRCA1-ASSOCIATED RING DOMAIN PROTEIN 1"/>
    <property type="match status" value="1"/>
</dbReference>
<dbReference type="OrthoDB" id="20872at2759"/>
<feature type="repeat" description="ANK" evidence="3">
    <location>
        <begin position="500"/>
        <end position="524"/>
    </location>
</feature>
<comment type="caution">
    <text evidence="4">The sequence shown here is derived from an EMBL/GenBank/DDBJ whole genome shotgun (WGS) entry which is preliminary data.</text>
</comment>
<dbReference type="Proteomes" id="UP000887229">
    <property type="component" value="Unassembled WGS sequence"/>
</dbReference>
<dbReference type="EMBL" id="MU251255">
    <property type="protein sequence ID" value="KAG9254215.1"/>
    <property type="molecule type" value="Genomic_DNA"/>
</dbReference>
<dbReference type="InterPro" id="IPR002110">
    <property type="entry name" value="Ankyrin_rpt"/>
</dbReference>
<accession>A0A9P7ZLI5</accession>
<dbReference type="AlphaFoldDB" id="A0A9P7ZLI5"/>
<evidence type="ECO:0000256" key="3">
    <source>
        <dbReference type="PROSITE-ProRule" id="PRU00023"/>
    </source>
</evidence>
<organism evidence="4 5">
    <name type="scientific">Emericellopsis atlantica</name>
    <dbReference type="NCBI Taxonomy" id="2614577"/>
    <lineage>
        <taxon>Eukaryota</taxon>
        <taxon>Fungi</taxon>
        <taxon>Dikarya</taxon>
        <taxon>Ascomycota</taxon>
        <taxon>Pezizomycotina</taxon>
        <taxon>Sordariomycetes</taxon>
        <taxon>Hypocreomycetidae</taxon>
        <taxon>Hypocreales</taxon>
        <taxon>Bionectriaceae</taxon>
        <taxon>Emericellopsis</taxon>
    </lineage>
</organism>
<evidence type="ECO:0000256" key="2">
    <source>
        <dbReference type="ARBA" id="ARBA00023043"/>
    </source>
</evidence>
<feature type="repeat" description="ANK" evidence="3">
    <location>
        <begin position="393"/>
        <end position="425"/>
    </location>
</feature>
<dbReference type="Gene3D" id="1.25.40.20">
    <property type="entry name" value="Ankyrin repeat-containing domain"/>
    <property type="match status" value="3"/>
</dbReference>
<dbReference type="InterPro" id="IPR036770">
    <property type="entry name" value="Ankyrin_rpt-contain_sf"/>
</dbReference>
<feature type="repeat" description="ANK" evidence="3">
    <location>
        <begin position="252"/>
        <end position="284"/>
    </location>
</feature>
<reference evidence="4" key="1">
    <citation type="journal article" date="2021" name="IMA Fungus">
        <title>Genomic characterization of three marine fungi, including Emericellopsis atlantica sp. nov. with signatures of a generalist lifestyle and marine biomass degradation.</title>
        <authorList>
            <person name="Hagestad O.C."/>
            <person name="Hou L."/>
            <person name="Andersen J.H."/>
            <person name="Hansen E.H."/>
            <person name="Altermark B."/>
            <person name="Li C."/>
            <person name="Kuhnert E."/>
            <person name="Cox R.J."/>
            <person name="Crous P.W."/>
            <person name="Spatafora J.W."/>
            <person name="Lail K."/>
            <person name="Amirebrahimi M."/>
            <person name="Lipzen A."/>
            <person name="Pangilinan J."/>
            <person name="Andreopoulos W."/>
            <person name="Hayes R.D."/>
            <person name="Ng V."/>
            <person name="Grigoriev I.V."/>
            <person name="Jackson S.A."/>
            <person name="Sutton T.D.S."/>
            <person name="Dobson A.D.W."/>
            <person name="Rama T."/>
        </authorList>
    </citation>
    <scope>NUCLEOTIDE SEQUENCE</scope>
    <source>
        <strain evidence="4">TS7</strain>
    </source>
</reference>
<dbReference type="PANTHER" id="PTHR24171">
    <property type="entry name" value="ANKYRIN REPEAT DOMAIN-CONTAINING PROTEIN 39-RELATED"/>
    <property type="match status" value="1"/>
</dbReference>
<dbReference type="GeneID" id="70288395"/>
<proteinExistence type="predicted"/>
<feature type="repeat" description="ANK" evidence="3">
    <location>
        <begin position="172"/>
        <end position="204"/>
    </location>
</feature>
<name>A0A9P7ZLI5_9HYPO</name>
<evidence type="ECO:0000313" key="4">
    <source>
        <dbReference type="EMBL" id="KAG9254215.1"/>
    </source>
</evidence>
<dbReference type="RefSeq" id="XP_046118139.1">
    <property type="nucleotide sequence ID" value="XM_046257492.1"/>
</dbReference>
<dbReference type="GO" id="GO:0004842">
    <property type="term" value="F:ubiquitin-protein transferase activity"/>
    <property type="evidence" value="ECO:0007669"/>
    <property type="project" value="TreeGrafter"/>
</dbReference>
<evidence type="ECO:0000256" key="1">
    <source>
        <dbReference type="ARBA" id="ARBA00022737"/>
    </source>
</evidence>
<dbReference type="PROSITE" id="PS50297">
    <property type="entry name" value="ANK_REP_REGION"/>
    <property type="match status" value="4"/>
</dbReference>
<dbReference type="Pfam" id="PF12796">
    <property type="entry name" value="Ank_2"/>
    <property type="match status" value="2"/>
</dbReference>
<evidence type="ECO:0000313" key="5">
    <source>
        <dbReference type="Proteomes" id="UP000887229"/>
    </source>
</evidence>
<dbReference type="PRINTS" id="PR01415">
    <property type="entry name" value="ANKYRIN"/>
</dbReference>
<sequence length="627" mass="69533">MDSDALRPLTLEALPPELIQDIAAKCEPDTWQIDVNSLARTSRYLHHCVNAQLYRYNYRIGRDPYTGGPEHAQDWALRMNRLSTFVRTYELGIRVDKPHYLFLNAVENHDIAIIEYLLSTKDVDIKQRDDYGYPALYWAVGPHKSTSGGLPRQTVELLIARGAEVDAPDLGIDKLPMGRACMYGDIDIVKLLLANGANVNPPTEDTVDTGSRVDSERYGYGPLHYAADFNHVEVIRLLLDHGAKIESAYSDTTCTPLWVAAGAGNLASTRFLLQAGAKANPRGTGLSPLEHLFSSLNEGQNAWPPQAPYFFHSSCVFALLEAGALPNTRLLDRALAQKLSEIACGLVKYGVDLSSQEPWLLSEILRTHPWDCSALIRTLVGKGFDCNMRHPEVGLAPIHIAAYRNDTQAIRVLLKLGADIEQRDDLGRTPLRCAISTRFERPSATEAIELLLKRGSDPLAPDRRLKTPLHAAAHLGDVATMKLLLESDMFGDDLSPRDHSGKTPIFYAAENGNYEVLKLLLENGRSAECYQLRGHMDGDQPCNNHEDEDGCTPLIAAARHVGDNNDNDLRSVEILLRANPTEFDAKDPSGYGLLDIRPGNKRLEDIINELAQQSKRSGKEAIERSRH</sequence>
<gene>
    <name evidence="4" type="ORF">F5Z01DRAFT_121519</name>
</gene>
<feature type="repeat" description="ANK" evidence="3">
    <location>
        <begin position="218"/>
        <end position="250"/>
    </location>
</feature>
<dbReference type="GO" id="GO:0085020">
    <property type="term" value="P:protein K6-linked ubiquitination"/>
    <property type="evidence" value="ECO:0007669"/>
    <property type="project" value="TreeGrafter"/>
</dbReference>